<name>A0A6I3JCF2_9ACTN</name>
<evidence type="ECO:0000313" key="2">
    <source>
        <dbReference type="Proteomes" id="UP000433406"/>
    </source>
</evidence>
<organism evidence="1 2">
    <name type="scientific">Nocardioides marmotae</name>
    <dbReference type="NCBI Taxonomy" id="2663857"/>
    <lineage>
        <taxon>Bacteria</taxon>
        <taxon>Bacillati</taxon>
        <taxon>Actinomycetota</taxon>
        <taxon>Actinomycetes</taxon>
        <taxon>Propionibacteriales</taxon>
        <taxon>Nocardioidaceae</taxon>
        <taxon>Nocardioides</taxon>
    </lineage>
</organism>
<reference evidence="1 2" key="1">
    <citation type="submission" date="2019-10" db="EMBL/GenBank/DDBJ databases">
        <title>Nocardioides novel species isolated from the excrement of Marmot.</title>
        <authorList>
            <person name="Zhang G."/>
        </authorList>
    </citation>
    <scope>NUCLEOTIDE SEQUENCE [LARGE SCALE GENOMIC DNA]</scope>
    <source>
        <strain evidence="2">zg-579</strain>
    </source>
</reference>
<evidence type="ECO:0000313" key="1">
    <source>
        <dbReference type="EMBL" id="MTB95856.1"/>
    </source>
</evidence>
<sequence>MQRDRLRKFPGLVAASRALYSLPYRRRALTQRDGSPRIEVAFVPERPHPLNAAWKICTLNGYKITSTTGSPGREPALAVHFSGSTERPAPASLSRLSCRVLNQDCDDISKRAVETASLKAFGYGLAIDPLTHAGMCVEKSDANATHDGRELLAPLGDDAVRPGRVYQRVVDNMTDDGTEVVDLRPVVMGDQIVLVYRKYRPVSDRFSNVNTRTELLSSAEAFDEEERAQILTFCAAMGIDYGELDVLRDRSDGRIYVVDANPTPNGPANHLSPADHWSALDMMCAAWREEFMPA</sequence>
<dbReference type="RefSeq" id="WP_154615298.1">
    <property type="nucleotide sequence ID" value="NZ_CP053660.1"/>
</dbReference>
<dbReference type="Proteomes" id="UP000433406">
    <property type="component" value="Unassembled WGS sequence"/>
</dbReference>
<dbReference type="AlphaFoldDB" id="A0A6I3JCF2"/>
<comment type="caution">
    <text evidence="1">The sequence shown here is derived from an EMBL/GenBank/DDBJ whole genome shotgun (WGS) entry which is preliminary data.</text>
</comment>
<accession>A0A6I3JCF2</accession>
<dbReference type="SUPFAM" id="SSF56059">
    <property type="entry name" value="Glutathione synthetase ATP-binding domain-like"/>
    <property type="match status" value="1"/>
</dbReference>
<dbReference type="EMBL" id="WLCI01000013">
    <property type="protein sequence ID" value="MTB95856.1"/>
    <property type="molecule type" value="Genomic_DNA"/>
</dbReference>
<protein>
    <recommendedName>
        <fullName evidence="3">ATP-grasp domain-containing protein</fullName>
    </recommendedName>
</protein>
<dbReference type="Gene3D" id="3.30.470.20">
    <property type="entry name" value="ATP-grasp fold, B domain"/>
    <property type="match status" value="1"/>
</dbReference>
<evidence type="ECO:0008006" key="3">
    <source>
        <dbReference type="Google" id="ProtNLM"/>
    </source>
</evidence>
<gene>
    <name evidence="1" type="ORF">GGQ22_12270</name>
</gene>
<keyword evidence="2" id="KW-1185">Reference proteome</keyword>
<proteinExistence type="predicted"/>